<name>A0A1G8WVR9_9BACI</name>
<evidence type="ECO:0000313" key="5">
    <source>
        <dbReference type="Proteomes" id="UP000198694"/>
    </source>
</evidence>
<dbReference type="PANTHER" id="PTHR33745">
    <property type="entry name" value="RSBT ANTAGONIST PROTEIN RSBS-RELATED"/>
    <property type="match status" value="1"/>
</dbReference>
<dbReference type="STRING" id="407036.SAMN05216243_1028"/>
<dbReference type="PROSITE" id="PS50113">
    <property type="entry name" value="PAC"/>
    <property type="match status" value="1"/>
</dbReference>
<evidence type="ECO:0000259" key="1">
    <source>
        <dbReference type="PROSITE" id="PS50112"/>
    </source>
</evidence>
<dbReference type="CDD" id="cd07041">
    <property type="entry name" value="STAS_RsbR_RsbS_like"/>
    <property type="match status" value="1"/>
</dbReference>
<dbReference type="InterPro" id="IPR035965">
    <property type="entry name" value="PAS-like_dom_sf"/>
</dbReference>
<evidence type="ECO:0000259" key="2">
    <source>
        <dbReference type="PROSITE" id="PS50113"/>
    </source>
</evidence>
<dbReference type="PROSITE" id="PS50801">
    <property type="entry name" value="STAS"/>
    <property type="match status" value="1"/>
</dbReference>
<protein>
    <submittedName>
        <fullName evidence="4">PAS domain S-box-containing protein</fullName>
    </submittedName>
</protein>
<dbReference type="SUPFAM" id="SSF52091">
    <property type="entry name" value="SpoIIaa-like"/>
    <property type="match status" value="1"/>
</dbReference>
<feature type="domain" description="PAC" evidence="2">
    <location>
        <begin position="85"/>
        <end position="135"/>
    </location>
</feature>
<dbReference type="InterPro" id="IPR000014">
    <property type="entry name" value="PAS"/>
</dbReference>
<dbReference type="PROSITE" id="PS50112">
    <property type="entry name" value="PAS"/>
    <property type="match status" value="1"/>
</dbReference>
<dbReference type="PANTHER" id="PTHR33745:SF8">
    <property type="entry name" value="BLUE-LIGHT PHOTORECEPTOR"/>
    <property type="match status" value="1"/>
</dbReference>
<keyword evidence="5" id="KW-1185">Reference proteome</keyword>
<dbReference type="Pfam" id="PF01740">
    <property type="entry name" value="STAS"/>
    <property type="match status" value="1"/>
</dbReference>
<evidence type="ECO:0000259" key="3">
    <source>
        <dbReference type="PROSITE" id="PS50801"/>
    </source>
</evidence>
<dbReference type="GO" id="GO:0006355">
    <property type="term" value="P:regulation of DNA-templated transcription"/>
    <property type="evidence" value="ECO:0007669"/>
    <property type="project" value="InterPro"/>
</dbReference>
<dbReference type="NCBIfam" id="TIGR00229">
    <property type="entry name" value="sensory_box"/>
    <property type="match status" value="1"/>
</dbReference>
<sequence length="258" mass="28777">MGSFNSDSSLEENQAYKQIIERLVESIIVHSDYIIVYINQSGADLLGENKEDLIGRHLLDFIRDDFHEQVKALVDQVMNGDAPAETSEQVIKRPDGTTIDVEVNCNKVDFAGTRAVQSVFRDITDRKETEKSLETVLKEINELASPVVPILEGIAVLPLIGSIETERAQQFLDHIPAKVAELNIQWLILDFSGIINLDTYVADYLFKINETIRLLGIQTIITGMRPDLAQVATQLGIKFNIKTFGSVPQALHFIGVRG</sequence>
<dbReference type="InterPro" id="IPR002645">
    <property type="entry name" value="STAS_dom"/>
</dbReference>
<dbReference type="Gene3D" id="3.30.750.24">
    <property type="entry name" value="STAS domain"/>
    <property type="match status" value="1"/>
</dbReference>
<reference evidence="4 5" key="1">
    <citation type="submission" date="2016-10" db="EMBL/GenBank/DDBJ databases">
        <authorList>
            <person name="de Groot N.N."/>
        </authorList>
    </citation>
    <scope>NUCLEOTIDE SEQUENCE [LARGE SCALE GENOMIC DNA]</scope>
    <source>
        <strain evidence="4 5">CGMCC 1.6502</strain>
    </source>
</reference>
<dbReference type="SMART" id="SM00091">
    <property type="entry name" value="PAS"/>
    <property type="match status" value="1"/>
</dbReference>
<dbReference type="CDD" id="cd00130">
    <property type="entry name" value="PAS"/>
    <property type="match status" value="1"/>
</dbReference>
<dbReference type="Proteomes" id="UP000198694">
    <property type="component" value="Unassembled WGS sequence"/>
</dbReference>
<dbReference type="InterPro" id="IPR036513">
    <property type="entry name" value="STAS_dom_sf"/>
</dbReference>
<dbReference type="Pfam" id="PF00989">
    <property type="entry name" value="PAS"/>
    <property type="match status" value="1"/>
</dbReference>
<dbReference type="InterPro" id="IPR013767">
    <property type="entry name" value="PAS_fold"/>
</dbReference>
<organism evidence="4 5">
    <name type="scientific">Sediminibacillus albus</name>
    <dbReference type="NCBI Taxonomy" id="407036"/>
    <lineage>
        <taxon>Bacteria</taxon>
        <taxon>Bacillati</taxon>
        <taxon>Bacillota</taxon>
        <taxon>Bacilli</taxon>
        <taxon>Bacillales</taxon>
        <taxon>Bacillaceae</taxon>
        <taxon>Sediminibacillus</taxon>
    </lineage>
</organism>
<feature type="domain" description="PAS" evidence="1">
    <location>
        <begin position="27"/>
        <end position="81"/>
    </location>
</feature>
<dbReference type="InterPro" id="IPR000700">
    <property type="entry name" value="PAS-assoc_C"/>
</dbReference>
<feature type="domain" description="STAS" evidence="3">
    <location>
        <begin position="144"/>
        <end position="254"/>
    </location>
</feature>
<dbReference type="AlphaFoldDB" id="A0A1G8WVR9"/>
<accession>A0A1G8WVR9</accession>
<dbReference type="InterPro" id="IPR051932">
    <property type="entry name" value="Bact_StressResp_Reg"/>
</dbReference>
<dbReference type="SUPFAM" id="SSF55785">
    <property type="entry name" value="PYP-like sensor domain (PAS domain)"/>
    <property type="match status" value="1"/>
</dbReference>
<evidence type="ECO:0000313" key="4">
    <source>
        <dbReference type="EMBL" id="SDJ82502.1"/>
    </source>
</evidence>
<dbReference type="EMBL" id="FNFL01000001">
    <property type="protein sequence ID" value="SDJ82502.1"/>
    <property type="molecule type" value="Genomic_DNA"/>
</dbReference>
<proteinExistence type="predicted"/>
<dbReference type="RefSeq" id="WP_093211650.1">
    <property type="nucleotide sequence ID" value="NZ_FNFL01000001.1"/>
</dbReference>
<dbReference type="OrthoDB" id="2702602at2"/>
<dbReference type="Gene3D" id="3.30.450.20">
    <property type="entry name" value="PAS domain"/>
    <property type="match status" value="1"/>
</dbReference>
<gene>
    <name evidence="4" type="ORF">SAMN05216243_1028</name>
</gene>